<dbReference type="AlphaFoldDB" id="A0A6C0CFH9"/>
<reference evidence="1" key="1">
    <citation type="journal article" date="2020" name="Nature">
        <title>Giant virus diversity and host interactions through global metagenomics.</title>
        <authorList>
            <person name="Schulz F."/>
            <person name="Roux S."/>
            <person name="Paez-Espino D."/>
            <person name="Jungbluth S."/>
            <person name="Walsh D.A."/>
            <person name="Denef V.J."/>
            <person name="McMahon K.D."/>
            <person name="Konstantinidis K.T."/>
            <person name="Eloe-Fadrosh E.A."/>
            <person name="Kyrpides N.C."/>
            <person name="Woyke T."/>
        </authorList>
    </citation>
    <scope>NUCLEOTIDE SEQUENCE</scope>
    <source>
        <strain evidence="1">GVMAG-M-3300020728-1</strain>
    </source>
</reference>
<organism evidence="1">
    <name type="scientific">viral metagenome</name>
    <dbReference type="NCBI Taxonomy" id="1070528"/>
    <lineage>
        <taxon>unclassified sequences</taxon>
        <taxon>metagenomes</taxon>
        <taxon>organismal metagenomes</taxon>
    </lineage>
</organism>
<dbReference type="EMBL" id="MN739407">
    <property type="protein sequence ID" value="QHT03191.1"/>
    <property type="molecule type" value="Genomic_DNA"/>
</dbReference>
<proteinExistence type="predicted"/>
<sequence>MNPVVSDGRTVADFQKFTFSGHLRTHVYKVLDENIKLGHADYAGYWTLELLCSGLVHSMWQTLFESSAKHINRAAPNVFLYLVQAYEKFAPYQDQYSLLAMTDMRNNIPVRQMVCEAAATVALTRKNKLMYLPTIKPEHDFQQVTITENLKAPSSNYVRHLIKPEDPLDLYVSLNELAYCLRPESRDFTRALYWISWILKFSSMYKLTKKVQLDCAYRPNPYIQDANARHVIWIFWDIIQNSSRSSPQAGVLAPYVDALYKLHCLRWNPSVLKSRMCFLVCACLFICESNTLDIHYPVPQDIMTVKGIVESVPQWINSIIQTQKTFST</sequence>
<accession>A0A6C0CFH9</accession>
<protein>
    <submittedName>
        <fullName evidence="1">Uncharacterized protein</fullName>
    </submittedName>
</protein>
<name>A0A6C0CFH9_9ZZZZ</name>
<evidence type="ECO:0000313" key="1">
    <source>
        <dbReference type="EMBL" id="QHT03191.1"/>
    </source>
</evidence>